<dbReference type="CDD" id="cd00130">
    <property type="entry name" value="PAS"/>
    <property type="match status" value="1"/>
</dbReference>
<dbReference type="GO" id="GO:0005524">
    <property type="term" value="F:ATP binding"/>
    <property type="evidence" value="ECO:0007669"/>
    <property type="project" value="UniProtKB-KW"/>
</dbReference>
<evidence type="ECO:0000256" key="3">
    <source>
        <dbReference type="ARBA" id="ARBA00022553"/>
    </source>
</evidence>
<dbReference type="Proteomes" id="UP000005317">
    <property type="component" value="Unassembled WGS sequence"/>
</dbReference>
<dbReference type="GO" id="GO:0000155">
    <property type="term" value="F:phosphorelay sensor kinase activity"/>
    <property type="evidence" value="ECO:0007669"/>
    <property type="project" value="InterPro"/>
</dbReference>
<dbReference type="InterPro" id="IPR050482">
    <property type="entry name" value="Sensor_HK_TwoCompSys"/>
</dbReference>
<evidence type="ECO:0000256" key="1">
    <source>
        <dbReference type="ARBA" id="ARBA00000085"/>
    </source>
</evidence>
<keyword evidence="8" id="KW-0902">Two-component regulatory system</keyword>
<dbReference type="EC" id="2.7.13.3" evidence="2"/>
<dbReference type="Pfam" id="PF07730">
    <property type="entry name" value="HisKA_3"/>
    <property type="match status" value="1"/>
</dbReference>
<dbReference type="CDD" id="cd16917">
    <property type="entry name" value="HATPase_UhpB-NarQ-NarX-like"/>
    <property type="match status" value="1"/>
</dbReference>
<evidence type="ECO:0000259" key="9">
    <source>
        <dbReference type="PROSITE" id="PS50109"/>
    </source>
</evidence>
<dbReference type="RefSeq" id="WP_002707438.1">
    <property type="nucleotide sequence ID" value="NZ_JH651384.1"/>
</dbReference>
<gene>
    <name evidence="11" type="ORF">Thini_0859</name>
</gene>
<keyword evidence="5" id="KW-0547">Nucleotide-binding</keyword>
<comment type="catalytic activity">
    <reaction evidence="1">
        <text>ATP + protein L-histidine = ADP + protein N-phospho-L-histidine.</text>
        <dbReference type="EC" id="2.7.13.3"/>
    </reaction>
</comment>
<keyword evidence="3" id="KW-0597">Phosphoprotein</keyword>
<dbReference type="AlphaFoldDB" id="A0A656HAX5"/>
<keyword evidence="6 11" id="KW-0418">Kinase</keyword>
<dbReference type="InterPro" id="IPR005467">
    <property type="entry name" value="His_kinase_dom"/>
</dbReference>
<dbReference type="InterPro" id="IPR036890">
    <property type="entry name" value="HATPase_C_sf"/>
</dbReference>
<sequence length="353" mass="38400">MISINKPAFPANQSKEECLRQLRENEYRLLAILDNAAEAIVCVDSNGCILDFNRAAERMFGYQANQVAGQDINTLIVMAENERAADFLDEFLRQPRPRVPWRNLERMGKRNSSLFPVELAIGEIDSLGQFSFIIRDLSEYKRLEQQVIDASTLEQESIGHEIHDGLGQQLTALDLLATSLARKLERSGSPDASTAAVLAHHAREALAEARSIARGLAPVAIDPDGLSTALNALAESNRAATAINCQASIRSPVSIPDSRIATHLYRIAQEAVTNAIRHSGARNIELSLKQKNGLTLLCVQDDGGGLPTNASQQGGLGLHIMRYRANLIGAQLNITGNTSGCRVCCTLPIQKAQ</sequence>
<feature type="domain" description="Histidine kinase" evidence="9">
    <location>
        <begin position="157"/>
        <end position="351"/>
    </location>
</feature>
<name>A0A656HAX5_THINJ</name>
<evidence type="ECO:0000256" key="7">
    <source>
        <dbReference type="ARBA" id="ARBA00022840"/>
    </source>
</evidence>
<dbReference type="PANTHER" id="PTHR24421">
    <property type="entry name" value="NITRATE/NITRITE SENSOR PROTEIN NARX-RELATED"/>
    <property type="match status" value="1"/>
</dbReference>
<dbReference type="SUPFAM" id="SSF55785">
    <property type="entry name" value="PYP-like sensor domain (PAS domain)"/>
    <property type="match status" value="1"/>
</dbReference>
<evidence type="ECO:0000256" key="8">
    <source>
        <dbReference type="ARBA" id="ARBA00023012"/>
    </source>
</evidence>
<dbReference type="GO" id="GO:0046983">
    <property type="term" value="F:protein dimerization activity"/>
    <property type="evidence" value="ECO:0007669"/>
    <property type="project" value="InterPro"/>
</dbReference>
<dbReference type="Pfam" id="PF00989">
    <property type="entry name" value="PAS"/>
    <property type="match status" value="1"/>
</dbReference>
<dbReference type="Gene3D" id="1.20.5.1930">
    <property type="match status" value="1"/>
</dbReference>
<dbReference type="InterPro" id="IPR003594">
    <property type="entry name" value="HATPase_dom"/>
</dbReference>
<organism evidence="11 12">
    <name type="scientific">Thiothrix nivea (strain ATCC 35100 / DSM 5205 / JP2)</name>
    <dbReference type="NCBI Taxonomy" id="870187"/>
    <lineage>
        <taxon>Bacteria</taxon>
        <taxon>Pseudomonadati</taxon>
        <taxon>Pseudomonadota</taxon>
        <taxon>Gammaproteobacteria</taxon>
        <taxon>Thiotrichales</taxon>
        <taxon>Thiotrichaceae</taxon>
        <taxon>Thiothrix</taxon>
    </lineage>
</organism>
<reference evidence="12" key="1">
    <citation type="journal article" date="2011" name="Stand. Genomic Sci.">
        <title>Genome sequence of the filamentous, gliding Thiothrix nivea neotype strain (JP2(T)).</title>
        <authorList>
            <person name="Lapidus A."/>
            <person name="Nolan M."/>
            <person name="Lucas S."/>
            <person name="Glavina Del Rio T."/>
            <person name="Tice H."/>
            <person name="Cheng J.F."/>
            <person name="Tapia R."/>
            <person name="Han C."/>
            <person name="Goodwin L."/>
            <person name="Pitluck S."/>
            <person name="Liolios K."/>
            <person name="Pagani I."/>
            <person name="Ivanova N."/>
            <person name="Huntemann M."/>
            <person name="Mavromatis K."/>
            <person name="Mikhailova N."/>
            <person name="Pati A."/>
            <person name="Chen A."/>
            <person name="Palaniappan K."/>
            <person name="Land M."/>
            <person name="Brambilla E.M."/>
            <person name="Rohde M."/>
            <person name="Abt B."/>
            <person name="Verbarg S."/>
            <person name="Goker M."/>
            <person name="Bristow J."/>
            <person name="Eisen J.A."/>
            <person name="Markowitz V."/>
            <person name="Hugenholtz P."/>
            <person name="Kyrpides N.C."/>
            <person name="Klenk H.P."/>
            <person name="Woyke T."/>
        </authorList>
    </citation>
    <scope>NUCLEOTIDE SEQUENCE [LARGE SCALE GENOMIC DNA]</scope>
    <source>
        <strain evidence="12">ATCC 35100 / DSM 5205 / JP2</strain>
    </source>
</reference>
<dbReference type="SUPFAM" id="SSF55874">
    <property type="entry name" value="ATPase domain of HSP90 chaperone/DNA topoisomerase II/histidine kinase"/>
    <property type="match status" value="1"/>
</dbReference>
<accession>A0A656HAX5</accession>
<evidence type="ECO:0000256" key="6">
    <source>
        <dbReference type="ARBA" id="ARBA00022777"/>
    </source>
</evidence>
<keyword evidence="4" id="KW-0808">Transferase</keyword>
<dbReference type="NCBIfam" id="TIGR00229">
    <property type="entry name" value="sensory_box"/>
    <property type="match status" value="1"/>
</dbReference>
<protein>
    <recommendedName>
        <fullName evidence="2">histidine kinase</fullName>
        <ecNumber evidence="2">2.7.13.3</ecNumber>
    </recommendedName>
</protein>
<dbReference type="SMART" id="SM00091">
    <property type="entry name" value="PAS"/>
    <property type="match status" value="1"/>
</dbReference>
<keyword evidence="7" id="KW-0067">ATP-binding</keyword>
<feature type="domain" description="PAS" evidence="10">
    <location>
        <begin position="25"/>
        <end position="95"/>
    </location>
</feature>
<evidence type="ECO:0000256" key="5">
    <source>
        <dbReference type="ARBA" id="ARBA00022741"/>
    </source>
</evidence>
<dbReference type="Gene3D" id="3.30.565.10">
    <property type="entry name" value="Histidine kinase-like ATPase, C-terminal domain"/>
    <property type="match status" value="1"/>
</dbReference>
<dbReference type="GO" id="GO:0016020">
    <property type="term" value="C:membrane"/>
    <property type="evidence" value="ECO:0007669"/>
    <property type="project" value="InterPro"/>
</dbReference>
<evidence type="ECO:0000313" key="11">
    <source>
        <dbReference type="EMBL" id="EIJ33487.1"/>
    </source>
</evidence>
<evidence type="ECO:0000256" key="2">
    <source>
        <dbReference type="ARBA" id="ARBA00012438"/>
    </source>
</evidence>
<dbReference type="InterPro" id="IPR011712">
    <property type="entry name" value="Sig_transdc_His_kin_sub3_dim/P"/>
</dbReference>
<dbReference type="PROSITE" id="PS50112">
    <property type="entry name" value="PAS"/>
    <property type="match status" value="1"/>
</dbReference>
<dbReference type="InterPro" id="IPR013767">
    <property type="entry name" value="PAS_fold"/>
</dbReference>
<keyword evidence="12" id="KW-1185">Reference proteome</keyword>
<dbReference type="InterPro" id="IPR035965">
    <property type="entry name" value="PAS-like_dom_sf"/>
</dbReference>
<dbReference type="GO" id="GO:0006355">
    <property type="term" value="P:regulation of DNA-templated transcription"/>
    <property type="evidence" value="ECO:0007669"/>
    <property type="project" value="InterPro"/>
</dbReference>
<evidence type="ECO:0000313" key="12">
    <source>
        <dbReference type="Proteomes" id="UP000005317"/>
    </source>
</evidence>
<dbReference type="SMART" id="SM00387">
    <property type="entry name" value="HATPase_c"/>
    <property type="match status" value="1"/>
</dbReference>
<proteinExistence type="predicted"/>
<dbReference type="PANTHER" id="PTHR24421:SF10">
    <property type="entry name" value="NITRATE_NITRITE SENSOR PROTEIN NARQ"/>
    <property type="match status" value="1"/>
</dbReference>
<dbReference type="InterPro" id="IPR000014">
    <property type="entry name" value="PAS"/>
</dbReference>
<evidence type="ECO:0000259" key="10">
    <source>
        <dbReference type="PROSITE" id="PS50112"/>
    </source>
</evidence>
<dbReference type="PROSITE" id="PS50109">
    <property type="entry name" value="HIS_KIN"/>
    <property type="match status" value="1"/>
</dbReference>
<dbReference type="Pfam" id="PF02518">
    <property type="entry name" value="HATPase_c"/>
    <property type="match status" value="1"/>
</dbReference>
<dbReference type="Gene3D" id="3.30.450.20">
    <property type="entry name" value="PAS domain"/>
    <property type="match status" value="1"/>
</dbReference>
<dbReference type="EMBL" id="JH651384">
    <property type="protein sequence ID" value="EIJ33487.1"/>
    <property type="molecule type" value="Genomic_DNA"/>
</dbReference>
<evidence type="ECO:0000256" key="4">
    <source>
        <dbReference type="ARBA" id="ARBA00022679"/>
    </source>
</evidence>